<dbReference type="Gene3D" id="1.20.1250.20">
    <property type="entry name" value="MFS general substrate transporter like domains"/>
    <property type="match status" value="1"/>
</dbReference>
<keyword evidence="4 6" id="KW-1133">Transmembrane helix</keyword>
<comment type="caution">
    <text evidence="8">The sequence shown here is derived from an EMBL/GenBank/DDBJ whole genome shotgun (WGS) entry which is preliminary data.</text>
</comment>
<dbReference type="PANTHER" id="PTHR48020:SF12">
    <property type="entry name" value="PROTON MYO-INOSITOL COTRANSPORTER"/>
    <property type="match status" value="1"/>
</dbReference>
<gene>
    <name evidence="8" type="ORF">IAB19_04870</name>
</gene>
<feature type="domain" description="Major facilitator superfamily (MFS) profile" evidence="7">
    <location>
        <begin position="1"/>
        <end position="154"/>
    </location>
</feature>
<dbReference type="SUPFAM" id="SSF103473">
    <property type="entry name" value="MFS general substrate transporter"/>
    <property type="match status" value="1"/>
</dbReference>
<sequence>AEDKAAAYASYDAARDALVVIASPDNYSGSQVAFDANATAAEVSAAAQEVKHIASGDLGAVSTLVLVCMIAFIASHAIGSGTIIWVFISEIFPTDQRSAGQALGASTHWVFAAALTLVFPIAIATFDTGVIFGFFCFMMILQLIWAKFMMPETKGKTLEELGRELAHD</sequence>
<dbReference type="Pfam" id="PF00083">
    <property type="entry name" value="Sugar_tr"/>
    <property type="match status" value="1"/>
</dbReference>
<name>A0A9D9DC66_9GAMM</name>
<evidence type="ECO:0000256" key="4">
    <source>
        <dbReference type="ARBA" id="ARBA00022989"/>
    </source>
</evidence>
<keyword evidence="3 6" id="KW-0812">Transmembrane</keyword>
<evidence type="ECO:0000259" key="7">
    <source>
        <dbReference type="PROSITE" id="PS50850"/>
    </source>
</evidence>
<feature type="transmembrane region" description="Helical" evidence="6">
    <location>
        <begin position="100"/>
        <end position="123"/>
    </location>
</feature>
<dbReference type="PROSITE" id="PS50850">
    <property type="entry name" value="MFS"/>
    <property type="match status" value="1"/>
</dbReference>
<protein>
    <submittedName>
        <fullName evidence="8">MFS transporter</fullName>
    </submittedName>
</protein>
<evidence type="ECO:0000313" key="8">
    <source>
        <dbReference type="EMBL" id="MBO8415692.1"/>
    </source>
</evidence>
<dbReference type="Proteomes" id="UP000823631">
    <property type="component" value="Unassembled WGS sequence"/>
</dbReference>
<feature type="non-terminal residue" evidence="8">
    <location>
        <position position="1"/>
    </location>
</feature>
<feature type="transmembrane region" description="Helical" evidence="6">
    <location>
        <begin position="64"/>
        <end position="88"/>
    </location>
</feature>
<organism evidence="8 9">
    <name type="scientific">Candidatus Avisuccinivibrio stercorigallinarum</name>
    <dbReference type="NCBI Taxonomy" id="2840704"/>
    <lineage>
        <taxon>Bacteria</taxon>
        <taxon>Pseudomonadati</taxon>
        <taxon>Pseudomonadota</taxon>
        <taxon>Gammaproteobacteria</taxon>
        <taxon>Aeromonadales</taxon>
        <taxon>Succinivibrionaceae</taxon>
        <taxon>Succinivibrionaceae incertae sedis</taxon>
        <taxon>Candidatus Avisuccinivibrio</taxon>
    </lineage>
</organism>
<keyword evidence="5 6" id="KW-0472">Membrane</keyword>
<evidence type="ECO:0000256" key="6">
    <source>
        <dbReference type="SAM" id="Phobius"/>
    </source>
</evidence>
<dbReference type="GO" id="GO:0022857">
    <property type="term" value="F:transmembrane transporter activity"/>
    <property type="evidence" value="ECO:0007669"/>
    <property type="project" value="InterPro"/>
</dbReference>
<dbReference type="GO" id="GO:0016020">
    <property type="term" value="C:membrane"/>
    <property type="evidence" value="ECO:0007669"/>
    <property type="project" value="UniProtKB-SubCell"/>
</dbReference>
<proteinExistence type="predicted"/>
<comment type="subcellular location">
    <subcellularLocation>
        <location evidence="1">Membrane</location>
    </subcellularLocation>
</comment>
<dbReference type="AlphaFoldDB" id="A0A9D9DC66"/>
<feature type="transmembrane region" description="Helical" evidence="6">
    <location>
        <begin position="129"/>
        <end position="146"/>
    </location>
</feature>
<accession>A0A9D9DC66</accession>
<reference evidence="8" key="1">
    <citation type="submission" date="2020-10" db="EMBL/GenBank/DDBJ databases">
        <authorList>
            <person name="Gilroy R."/>
        </authorList>
    </citation>
    <scope>NUCLEOTIDE SEQUENCE</scope>
    <source>
        <strain evidence="8">17213</strain>
    </source>
</reference>
<evidence type="ECO:0000256" key="1">
    <source>
        <dbReference type="ARBA" id="ARBA00004370"/>
    </source>
</evidence>
<evidence type="ECO:0000256" key="2">
    <source>
        <dbReference type="ARBA" id="ARBA00022448"/>
    </source>
</evidence>
<dbReference type="InterPro" id="IPR005828">
    <property type="entry name" value="MFS_sugar_transport-like"/>
</dbReference>
<evidence type="ECO:0000256" key="5">
    <source>
        <dbReference type="ARBA" id="ARBA00023136"/>
    </source>
</evidence>
<dbReference type="InterPro" id="IPR050814">
    <property type="entry name" value="Myo-inositol_Transporter"/>
</dbReference>
<dbReference type="PANTHER" id="PTHR48020">
    <property type="entry name" value="PROTON MYO-INOSITOL COTRANSPORTER"/>
    <property type="match status" value="1"/>
</dbReference>
<evidence type="ECO:0000256" key="3">
    <source>
        <dbReference type="ARBA" id="ARBA00022692"/>
    </source>
</evidence>
<evidence type="ECO:0000313" key="9">
    <source>
        <dbReference type="Proteomes" id="UP000823631"/>
    </source>
</evidence>
<dbReference type="EMBL" id="JADINH010000104">
    <property type="protein sequence ID" value="MBO8415692.1"/>
    <property type="molecule type" value="Genomic_DNA"/>
</dbReference>
<reference evidence="8" key="2">
    <citation type="journal article" date="2021" name="PeerJ">
        <title>Extensive microbial diversity within the chicken gut microbiome revealed by metagenomics and culture.</title>
        <authorList>
            <person name="Gilroy R."/>
            <person name="Ravi A."/>
            <person name="Getino M."/>
            <person name="Pursley I."/>
            <person name="Horton D.L."/>
            <person name="Alikhan N.F."/>
            <person name="Baker D."/>
            <person name="Gharbi K."/>
            <person name="Hall N."/>
            <person name="Watson M."/>
            <person name="Adriaenssens E.M."/>
            <person name="Foster-Nyarko E."/>
            <person name="Jarju S."/>
            <person name="Secka A."/>
            <person name="Antonio M."/>
            <person name="Oren A."/>
            <person name="Chaudhuri R.R."/>
            <person name="La Ragione R."/>
            <person name="Hildebrand F."/>
            <person name="Pallen M.J."/>
        </authorList>
    </citation>
    <scope>NUCLEOTIDE SEQUENCE</scope>
    <source>
        <strain evidence="8">17213</strain>
    </source>
</reference>
<dbReference type="InterPro" id="IPR020846">
    <property type="entry name" value="MFS_dom"/>
</dbReference>
<keyword evidence="2" id="KW-0813">Transport</keyword>
<dbReference type="InterPro" id="IPR036259">
    <property type="entry name" value="MFS_trans_sf"/>
</dbReference>